<evidence type="ECO:0000256" key="5">
    <source>
        <dbReference type="ARBA" id="ARBA00022767"/>
    </source>
</evidence>
<dbReference type="Pfam" id="PF00305">
    <property type="entry name" value="Lipoxygenase"/>
    <property type="match status" value="1"/>
</dbReference>
<dbReference type="PROSITE" id="PS51393">
    <property type="entry name" value="LIPOXYGENASE_3"/>
    <property type="match status" value="1"/>
</dbReference>
<keyword evidence="10" id="KW-0443">Lipid metabolism</keyword>
<gene>
    <name evidence="16" type="ORF">Dsin_000129</name>
</gene>
<dbReference type="InterPro" id="IPR036392">
    <property type="entry name" value="PLAT/LH2_dom_sf"/>
</dbReference>
<comment type="caution">
    <text evidence="16">The sequence shown here is derived from an EMBL/GenBank/DDBJ whole genome shotgun (WGS) entry which is preliminary data.</text>
</comment>
<feature type="domain" description="Lipoxygenase" evidence="15">
    <location>
        <begin position="135"/>
        <end position="835"/>
    </location>
</feature>
<evidence type="ECO:0000256" key="9">
    <source>
        <dbReference type="ARBA" id="ARBA00023004"/>
    </source>
</evidence>
<dbReference type="FunFam" id="1.20.245.10:FF:000002">
    <property type="entry name" value="Lipoxygenase"/>
    <property type="match status" value="1"/>
</dbReference>
<evidence type="ECO:0000256" key="6">
    <source>
        <dbReference type="ARBA" id="ARBA00022832"/>
    </source>
</evidence>
<organism evidence="16 17">
    <name type="scientific">Dipteronia sinensis</name>
    <dbReference type="NCBI Taxonomy" id="43782"/>
    <lineage>
        <taxon>Eukaryota</taxon>
        <taxon>Viridiplantae</taxon>
        <taxon>Streptophyta</taxon>
        <taxon>Embryophyta</taxon>
        <taxon>Tracheophyta</taxon>
        <taxon>Spermatophyta</taxon>
        <taxon>Magnoliopsida</taxon>
        <taxon>eudicotyledons</taxon>
        <taxon>Gunneridae</taxon>
        <taxon>Pentapetalae</taxon>
        <taxon>rosids</taxon>
        <taxon>malvids</taxon>
        <taxon>Sapindales</taxon>
        <taxon>Sapindaceae</taxon>
        <taxon>Hippocastanoideae</taxon>
        <taxon>Acereae</taxon>
        <taxon>Dipteronia</taxon>
    </lineage>
</organism>
<evidence type="ECO:0000313" key="17">
    <source>
        <dbReference type="Proteomes" id="UP001281410"/>
    </source>
</evidence>
<evidence type="ECO:0000259" key="15">
    <source>
        <dbReference type="PROSITE" id="PS51393"/>
    </source>
</evidence>
<dbReference type="EMBL" id="JANJYJ010000117">
    <property type="protein sequence ID" value="KAK3180240.1"/>
    <property type="molecule type" value="Genomic_DNA"/>
</dbReference>
<name>A0AAE0DQL7_9ROSI</name>
<keyword evidence="8" id="KW-0560">Oxidoreductase</keyword>
<comment type="similarity">
    <text evidence="2 13">Belongs to the lipoxygenase family.</text>
</comment>
<dbReference type="InterPro" id="IPR001246">
    <property type="entry name" value="LipOase_plant"/>
</dbReference>
<evidence type="ECO:0000259" key="14">
    <source>
        <dbReference type="PROSITE" id="PS50095"/>
    </source>
</evidence>
<accession>A0AAE0DQL7</accession>
<keyword evidence="11 13" id="KW-0275">Fatty acid biosynthesis</keyword>
<dbReference type="InterPro" id="IPR027433">
    <property type="entry name" value="Lipoxygenase_dom_3"/>
</dbReference>
<dbReference type="AlphaFoldDB" id="A0AAE0DQL7"/>
<dbReference type="SUPFAM" id="SSF48484">
    <property type="entry name" value="Lipoxigenase"/>
    <property type="match status" value="1"/>
</dbReference>
<dbReference type="GO" id="GO:0016702">
    <property type="term" value="F:oxidoreductase activity, acting on single donors with incorporation of molecular oxygen, incorporation of two atoms of oxygen"/>
    <property type="evidence" value="ECO:0007669"/>
    <property type="project" value="InterPro"/>
</dbReference>
<evidence type="ECO:0000256" key="12">
    <source>
        <dbReference type="PROSITE-ProRule" id="PRU00152"/>
    </source>
</evidence>
<evidence type="ECO:0000313" key="16">
    <source>
        <dbReference type="EMBL" id="KAK3180240.1"/>
    </source>
</evidence>
<dbReference type="Proteomes" id="UP001281410">
    <property type="component" value="Unassembled WGS sequence"/>
</dbReference>
<dbReference type="PANTHER" id="PTHR11771">
    <property type="entry name" value="LIPOXYGENASE"/>
    <property type="match status" value="1"/>
</dbReference>
<evidence type="ECO:0000256" key="3">
    <source>
        <dbReference type="ARBA" id="ARBA00022516"/>
    </source>
</evidence>
<keyword evidence="9" id="KW-0408">Iron</keyword>
<dbReference type="InterPro" id="IPR020834">
    <property type="entry name" value="LipOase_CS"/>
</dbReference>
<dbReference type="InterPro" id="IPR001024">
    <property type="entry name" value="PLAT/LH2_dom"/>
</dbReference>
<dbReference type="Gene3D" id="3.10.450.60">
    <property type="match status" value="1"/>
</dbReference>
<comment type="pathway">
    <text evidence="13">Lipid metabolism; oxylipin biosynthesis.</text>
</comment>
<keyword evidence="6" id="KW-0276">Fatty acid metabolism</keyword>
<evidence type="ECO:0000256" key="8">
    <source>
        <dbReference type="ARBA" id="ARBA00023002"/>
    </source>
</evidence>
<dbReference type="GO" id="GO:0006633">
    <property type="term" value="P:fatty acid biosynthetic process"/>
    <property type="evidence" value="ECO:0007669"/>
    <property type="project" value="UniProtKB-KW"/>
</dbReference>
<dbReference type="GO" id="GO:0031408">
    <property type="term" value="P:oxylipin biosynthetic process"/>
    <property type="evidence" value="ECO:0007669"/>
    <property type="project" value="UniProtKB-UniRule"/>
</dbReference>
<dbReference type="PRINTS" id="PR00087">
    <property type="entry name" value="LIPOXYGENASE"/>
</dbReference>
<keyword evidence="4" id="KW-0479">Metal-binding</keyword>
<dbReference type="Gene3D" id="1.20.245.10">
    <property type="entry name" value="Lipoxygenase-1, Domain 5"/>
    <property type="match status" value="1"/>
</dbReference>
<keyword evidence="5 13" id="KW-0925">Oxylipin biosynthesis</keyword>
<evidence type="ECO:0000256" key="10">
    <source>
        <dbReference type="ARBA" id="ARBA00023098"/>
    </source>
</evidence>
<comment type="caution">
    <text evidence="12">Lacks conserved residue(s) required for the propagation of feature annotation.</text>
</comment>
<reference evidence="16" key="1">
    <citation type="journal article" date="2023" name="Plant J.">
        <title>Genome sequences and population genomics provide insights into the demographic history, inbreeding, and mutation load of two 'living fossil' tree species of Dipteronia.</title>
        <authorList>
            <person name="Feng Y."/>
            <person name="Comes H.P."/>
            <person name="Chen J."/>
            <person name="Zhu S."/>
            <person name="Lu R."/>
            <person name="Zhang X."/>
            <person name="Li P."/>
            <person name="Qiu J."/>
            <person name="Olsen K.M."/>
            <person name="Qiu Y."/>
        </authorList>
    </citation>
    <scope>NUCLEOTIDE SEQUENCE</scope>
    <source>
        <strain evidence="16">NBL</strain>
    </source>
</reference>
<dbReference type="CDD" id="cd01751">
    <property type="entry name" value="PLAT_LH2"/>
    <property type="match status" value="1"/>
</dbReference>
<dbReference type="GO" id="GO:0099402">
    <property type="term" value="P:plant organ development"/>
    <property type="evidence" value="ECO:0007669"/>
    <property type="project" value="UniProtKB-ARBA"/>
</dbReference>
<dbReference type="PRINTS" id="PR00468">
    <property type="entry name" value="PLTLPOXGNASE"/>
</dbReference>
<keyword evidence="3 13" id="KW-0444">Lipid biosynthesis</keyword>
<dbReference type="InterPro" id="IPR042057">
    <property type="entry name" value="Lipoxy_PLAT/LH2"/>
</dbReference>
<dbReference type="Pfam" id="PF01477">
    <property type="entry name" value="PLAT"/>
    <property type="match status" value="1"/>
</dbReference>
<evidence type="ECO:0000256" key="11">
    <source>
        <dbReference type="ARBA" id="ARBA00023160"/>
    </source>
</evidence>
<comment type="function">
    <text evidence="13">Plant lipoxygenase may be involved in a number of diverse aspects of plant physiology including growth and development, pest resistance, and senescence or responses to wounding.</text>
</comment>
<keyword evidence="7" id="KW-0223">Dioxygenase</keyword>
<dbReference type="Gene3D" id="2.60.60.20">
    <property type="entry name" value="PLAT/LH2 domain"/>
    <property type="match status" value="1"/>
</dbReference>
<dbReference type="InterPro" id="IPR013819">
    <property type="entry name" value="LipOase_C"/>
</dbReference>
<evidence type="ECO:0000256" key="13">
    <source>
        <dbReference type="RuleBase" id="RU003975"/>
    </source>
</evidence>
<dbReference type="InterPro" id="IPR000907">
    <property type="entry name" value="LipOase"/>
</dbReference>
<dbReference type="InterPro" id="IPR036226">
    <property type="entry name" value="LipOase_C_sf"/>
</dbReference>
<dbReference type="FunFam" id="3.10.450.60:FF:000002">
    <property type="entry name" value="Lipoxygenase"/>
    <property type="match status" value="1"/>
</dbReference>
<comment type="cofactor">
    <cofactor evidence="1">
        <name>Fe cation</name>
        <dbReference type="ChEBI" id="CHEBI:24875"/>
    </cofactor>
</comment>
<evidence type="ECO:0000256" key="7">
    <source>
        <dbReference type="ARBA" id="ARBA00022964"/>
    </source>
</evidence>
<dbReference type="SMART" id="SM00308">
    <property type="entry name" value="LH2"/>
    <property type="match status" value="1"/>
</dbReference>
<dbReference type="PROSITE" id="PS00081">
    <property type="entry name" value="LIPOXYGENASE_2"/>
    <property type="match status" value="1"/>
</dbReference>
<dbReference type="SUPFAM" id="SSF49723">
    <property type="entry name" value="Lipase/lipooxygenase domain (PLAT/LH2 domain)"/>
    <property type="match status" value="1"/>
</dbReference>
<dbReference type="Gene3D" id="4.10.372.10">
    <property type="entry name" value="Lipoxygenase-1, Domain 3"/>
    <property type="match status" value="1"/>
</dbReference>
<proteinExistence type="inferred from homology"/>
<protein>
    <recommendedName>
        <fullName evidence="13">Lipoxygenase</fullName>
        <ecNumber evidence="13">1.13.11.-</ecNumber>
    </recommendedName>
</protein>
<keyword evidence="17" id="KW-1185">Reference proteome</keyword>
<feature type="domain" description="PLAT" evidence="14">
    <location>
        <begin position="7"/>
        <end position="132"/>
    </location>
</feature>
<evidence type="ECO:0000256" key="2">
    <source>
        <dbReference type="ARBA" id="ARBA00009419"/>
    </source>
</evidence>
<dbReference type="EC" id="1.13.11.-" evidence="13"/>
<dbReference type="GO" id="GO:0046872">
    <property type="term" value="F:metal ion binding"/>
    <property type="evidence" value="ECO:0007669"/>
    <property type="project" value="UniProtKB-UniRule"/>
</dbReference>
<sequence length="835" mass="95573">MAECNKIRGTVVLLRKNLSVLNDASLGGKEVCLRLISADAACKANESPGKPAYLEEWSSSKHIGESSFKVTFDWDEKFGVPGAFVIQNNDQNEFYLKTVTFEDVPGDGRIHFVCNSWVYPMERYKNDRVFFTNKTYLPSETPKPLRYYREQELQILRGDGKVGRLQEWDRVYDYEYYNNLGNPDKDHKYALKILGGSIDYPYPRRARTGLPPTESDPDSESRLPFLMSLNIYVPRDERFGQLKMSDFLAYTMKSIFQYLKSSLEAIGGTPNEFDSFQDVLKLYEGGVDLPDIALLSYIRKIIPLELLKEIYRTDCAQFFEFPKPQVIKENKSAWRSDEEFAREMLAGVNPVIIRRLEEFPPASKLDSKLYGDQNSTITAKHIESNLDGLTVDKAIEKNKLFILDHHDALMPYLRSINTTTFTKTYASRTILFLKDDGTLKPLAIELSLPPPENGDEFAAVSKVYTPSEHGVENSIWQLAKAYVTLISHWYESRKESMLNTHAVIEPFIIATNRHLSVLHPIYKLLLPHFRDTININAFGRQILINAGGLLELTVFPSKYAMEMSSVIYKNWVFPEQALPEDLKKRGMAVKDPNSPHGLRLLIEDYPLAVDGLEIWSAIEKWVKDYCFFYYKSDEIVKNDAELKSWWKELREVGHGDKKDEPWWPEMKTRKELIDSCTIIIWVASALHAAVNFGQYPYASYPPNRPTISRKFMPEEGTPEYAELESNPDKAFLKTITSQLQTVVGISIIEILSRHSTDEVYLGKRDVSEWTSDQEPLQAFKEFGNEPAKIEEKILARNKDTKLKNRVGPVNVPYTLMYPTSEGGLTGKGIPNSVSI</sequence>
<dbReference type="GO" id="GO:0034440">
    <property type="term" value="P:lipid oxidation"/>
    <property type="evidence" value="ECO:0007669"/>
    <property type="project" value="InterPro"/>
</dbReference>
<evidence type="ECO:0000256" key="4">
    <source>
        <dbReference type="ARBA" id="ARBA00022723"/>
    </source>
</evidence>
<evidence type="ECO:0000256" key="1">
    <source>
        <dbReference type="ARBA" id="ARBA00001962"/>
    </source>
</evidence>
<dbReference type="PROSITE" id="PS50095">
    <property type="entry name" value="PLAT"/>
    <property type="match status" value="1"/>
</dbReference>
<dbReference type="Gene3D" id="4.10.375.10">
    <property type="entry name" value="Lipoxygenase-1, Domain 2"/>
    <property type="match status" value="1"/>
</dbReference>